<reference evidence="1" key="1">
    <citation type="submission" date="2020-06" db="EMBL/GenBank/DDBJ databases">
        <authorList>
            <person name="Li T."/>
            <person name="Hu X."/>
            <person name="Zhang T."/>
            <person name="Song X."/>
            <person name="Zhang H."/>
            <person name="Dai N."/>
            <person name="Sheng W."/>
            <person name="Hou X."/>
            <person name="Wei L."/>
        </authorList>
    </citation>
    <scope>NUCLEOTIDE SEQUENCE</scope>
    <source>
        <strain evidence="1">3651</strain>
        <tissue evidence="1">Leaf</tissue>
    </source>
</reference>
<comment type="caution">
    <text evidence="1">The sequence shown here is derived from an EMBL/GenBank/DDBJ whole genome shotgun (WGS) entry which is preliminary data.</text>
</comment>
<sequence length="112" mass="12956">MILRTRGRGLVISSETRMRREAPPQNSVSIHINIAKGPDLITDEFRNGVSHLVQRKIMYMDIKIAPIHMSVHRVFIGRNSLEHYEILVEGPRASLDDPLIINHMKKFEENRC</sequence>
<evidence type="ECO:0000313" key="1">
    <source>
        <dbReference type="EMBL" id="KAK4431174.1"/>
    </source>
</evidence>
<accession>A0AAE1YJ08</accession>
<reference evidence="1" key="2">
    <citation type="journal article" date="2024" name="Plant">
        <title>Genomic evolution and insights into agronomic trait innovations of Sesamum species.</title>
        <authorList>
            <person name="Miao H."/>
            <person name="Wang L."/>
            <person name="Qu L."/>
            <person name="Liu H."/>
            <person name="Sun Y."/>
            <person name="Le M."/>
            <person name="Wang Q."/>
            <person name="Wei S."/>
            <person name="Zheng Y."/>
            <person name="Lin W."/>
            <person name="Duan Y."/>
            <person name="Cao H."/>
            <person name="Xiong S."/>
            <person name="Wang X."/>
            <person name="Wei L."/>
            <person name="Li C."/>
            <person name="Ma Q."/>
            <person name="Ju M."/>
            <person name="Zhao R."/>
            <person name="Li G."/>
            <person name="Mu C."/>
            <person name="Tian Q."/>
            <person name="Mei H."/>
            <person name="Zhang T."/>
            <person name="Gao T."/>
            <person name="Zhang H."/>
        </authorList>
    </citation>
    <scope>NUCLEOTIDE SEQUENCE</scope>
    <source>
        <strain evidence="1">3651</strain>
    </source>
</reference>
<protein>
    <submittedName>
        <fullName evidence="1">Uncharacterized protein</fullName>
    </submittedName>
</protein>
<organism evidence="1 2">
    <name type="scientific">Sesamum alatum</name>
    <dbReference type="NCBI Taxonomy" id="300844"/>
    <lineage>
        <taxon>Eukaryota</taxon>
        <taxon>Viridiplantae</taxon>
        <taxon>Streptophyta</taxon>
        <taxon>Embryophyta</taxon>
        <taxon>Tracheophyta</taxon>
        <taxon>Spermatophyta</taxon>
        <taxon>Magnoliopsida</taxon>
        <taxon>eudicotyledons</taxon>
        <taxon>Gunneridae</taxon>
        <taxon>Pentapetalae</taxon>
        <taxon>asterids</taxon>
        <taxon>lamiids</taxon>
        <taxon>Lamiales</taxon>
        <taxon>Pedaliaceae</taxon>
        <taxon>Sesamum</taxon>
    </lineage>
</organism>
<keyword evidence="2" id="KW-1185">Reference proteome</keyword>
<gene>
    <name evidence="1" type="ORF">Salat_0879500</name>
</gene>
<dbReference type="AlphaFoldDB" id="A0AAE1YJ08"/>
<dbReference type="Proteomes" id="UP001293254">
    <property type="component" value="Unassembled WGS sequence"/>
</dbReference>
<evidence type="ECO:0000313" key="2">
    <source>
        <dbReference type="Proteomes" id="UP001293254"/>
    </source>
</evidence>
<name>A0AAE1YJ08_9LAMI</name>
<proteinExistence type="predicted"/>
<dbReference type="EMBL" id="JACGWO010000003">
    <property type="protein sequence ID" value="KAK4431174.1"/>
    <property type="molecule type" value="Genomic_DNA"/>
</dbReference>